<comment type="subcellular location">
    <subcellularLocation>
        <location evidence="1">Mitochondrion membrane</location>
        <topology evidence="1">Multi-pass membrane protein</topology>
    </subcellularLocation>
</comment>
<dbReference type="GO" id="GO:0055085">
    <property type="term" value="P:transmembrane transport"/>
    <property type="evidence" value="ECO:0007669"/>
    <property type="project" value="InterPro"/>
</dbReference>
<dbReference type="PRINTS" id="PR00926">
    <property type="entry name" value="MITOCARRIER"/>
</dbReference>
<evidence type="ECO:0000256" key="7">
    <source>
        <dbReference type="ARBA" id="ARBA00023136"/>
    </source>
</evidence>
<accession>A0AAV0BFK6</accession>
<organism evidence="11 12">
    <name type="scientific">Phakopsora pachyrhizi</name>
    <name type="common">Asian soybean rust disease fungus</name>
    <dbReference type="NCBI Taxonomy" id="170000"/>
    <lineage>
        <taxon>Eukaryota</taxon>
        <taxon>Fungi</taxon>
        <taxon>Dikarya</taxon>
        <taxon>Basidiomycota</taxon>
        <taxon>Pucciniomycotina</taxon>
        <taxon>Pucciniomycetes</taxon>
        <taxon>Pucciniales</taxon>
        <taxon>Phakopsoraceae</taxon>
        <taxon>Phakopsora</taxon>
    </lineage>
</organism>
<evidence type="ECO:0000256" key="5">
    <source>
        <dbReference type="ARBA" id="ARBA00022989"/>
    </source>
</evidence>
<evidence type="ECO:0000313" key="11">
    <source>
        <dbReference type="EMBL" id="CAH7685957.1"/>
    </source>
</evidence>
<feature type="repeat" description="Solcar" evidence="8">
    <location>
        <begin position="46"/>
        <end position="137"/>
    </location>
</feature>
<dbReference type="InterPro" id="IPR018108">
    <property type="entry name" value="MCP_transmembrane"/>
</dbReference>
<dbReference type="Pfam" id="PF00153">
    <property type="entry name" value="Mito_carr"/>
    <property type="match status" value="3"/>
</dbReference>
<keyword evidence="2 9" id="KW-0813">Transport</keyword>
<dbReference type="SUPFAM" id="SSF103506">
    <property type="entry name" value="Mitochondrial carrier"/>
    <property type="match status" value="1"/>
</dbReference>
<dbReference type="AlphaFoldDB" id="A0AAV0BFK6"/>
<evidence type="ECO:0000256" key="2">
    <source>
        <dbReference type="ARBA" id="ARBA00022448"/>
    </source>
</evidence>
<dbReference type="EMBL" id="CALTRL010005762">
    <property type="protein sequence ID" value="CAH7685957.1"/>
    <property type="molecule type" value="Genomic_DNA"/>
</dbReference>
<dbReference type="InterPro" id="IPR002067">
    <property type="entry name" value="MCP"/>
</dbReference>
<feature type="repeat" description="Solcar" evidence="8">
    <location>
        <begin position="299"/>
        <end position="383"/>
    </location>
</feature>
<evidence type="ECO:0000256" key="6">
    <source>
        <dbReference type="ARBA" id="ARBA00023128"/>
    </source>
</evidence>
<dbReference type="Proteomes" id="UP001153365">
    <property type="component" value="Unassembled WGS sequence"/>
</dbReference>
<feature type="transmembrane region" description="Helical" evidence="10">
    <location>
        <begin position="355"/>
        <end position="377"/>
    </location>
</feature>
<feature type="repeat" description="Solcar" evidence="8">
    <location>
        <begin position="145"/>
        <end position="282"/>
    </location>
</feature>
<evidence type="ECO:0000256" key="3">
    <source>
        <dbReference type="ARBA" id="ARBA00022692"/>
    </source>
</evidence>
<dbReference type="InterPro" id="IPR023395">
    <property type="entry name" value="MCP_dom_sf"/>
</dbReference>
<keyword evidence="5 10" id="KW-1133">Transmembrane helix</keyword>
<keyword evidence="3 8" id="KW-0812">Transmembrane</keyword>
<evidence type="ECO:0000256" key="10">
    <source>
        <dbReference type="SAM" id="Phobius"/>
    </source>
</evidence>
<dbReference type="Gene3D" id="1.50.40.10">
    <property type="entry name" value="Mitochondrial carrier domain"/>
    <property type="match status" value="1"/>
</dbReference>
<comment type="caution">
    <text evidence="11">The sequence shown here is derived from an EMBL/GenBank/DDBJ whole genome shotgun (WGS) entry which is preliminary data.</text>
</comment>
<dbReference type="PANTHER" id="PTHR24089">
    <property type="entry name" value="SOLUTE CARRIER FAMILY 25"/>
    <property type="match status" value="1"/>
</dbReference>
<reference evidence="11" key="1">
    <citation type="submission" date="2022-06" db="EMBL/GenBank/DDBJ databases">
        <authorList>
            <consortium name="SYNGENTA / RWTH Aachen University"/>
        </authorList>
    </citation>
    <scope>NUCLEOTIDE SEQUENCE</scope>
</reference>
<feature type="transmembrane region" description="Helical" evidence="10">
    <location>
        <begin position="258"/>
        <end position="279"/>
    </location>
</feature>
<keyword evidence="4" id="KW-0677">Repeat</keyword>
<dbReference type="PROSITE" id="PS50920">
    <property type="entry name" value="SOLCAR"/>
    <property type="match status" value="3"/>
</dbReference>
<sequence>MVELPQPTIRTIHQVQTDAPSNIHHQHNHRFSRNDTDGDRTVTNQHTLLKSGIAGGIAGCLAKTIISPLDRVKILFQTRDPNYSKYSGSINGIFVTMRVIWLESGVRGLLQGHSATLLRIFPYAGIKFMAYDKFHQILMPEKVNESFGKRFLAGALSGMTSVFYTYPLELIRVRLAIQRVTKSETSIRSKTKSSPLSFITSSGNKNRVRIIDTIKSIYNESTIIKSSPIASNKISSSSTSWDSRLFERFPILKFYRGFLPTLLGMVPYAGTSFLVWGTLQSKIKKQEEKEGSQKNSTSKSLILNLISGSIAGLISQTTSYPFEIIRRKIQVGNSYDRSIVEIAKTIYRVEGLRGFFVGLSIGYIKIVPMTAISFVTWSSLKIRFE</sequence>
<evidence type="ECO:0000256" key="1">
    <source>
        <dbReference type="ARBA" id="ARBA00004225"/>
    </source>
</evidence>
<dbReference type="GO" id="GO:0031966">
    <property type="term" value="C:mitochondrial membrane"/>
    <property type="evidence" value="ECO:0007669"/>
    <property type="project" value="UniProtKB-SubCell"/>
</dbReference>
<evidence type="ECO:0000256" key="9">
    <source>
        <dbReference type="RuleBase" id="RU000488"/>
    </source>
</evidence>
<evidence type="ECO:0000313" key="12">
    <source>
        <dbReference type="Proteomes" id="UP001153365"/>
    </source>
</evidence>
<gene>
    <name evidence="11" type="ORF">PPACK8108_LOCUS20548</name>
</gene>
<proteinExistence type="inferred from homology"/>
<evidence type="ECO:0000256" key="8">
    <source>
        <dbReference type="PROSITE-ProRule" id="PRU00282"/>
    </source>
</evidence>
<name>A0AAV0BFK6_PHAPC</name>
<evidence type="ECO:0000256" key="4">
    <source>
        <dbReference type="ARBA" id="ARBA00022737"/>
    </source>
</evidence>
<keyword evidence="12" id="KW-1185">Reference proteome</keyword>
<comment type="similarity">
    <text evidence="9">Belongs to the mitochondrial carrier (TC 2.A.29) family.</text>
</comment>
<keyword evidence="6" id="KW-0496">Mitochondrion</keyword>
<protein>
    <submittedName>
        <fullName evidence="11">Mitochondrial coenzyme A transporter</fullName>
    </submittedName>
</protein>
<keyword evidence="7 8" id="KW-0472">Membrane</keyword>